<reference evidence="1" key="1">
    <citation type="journal article" date="2014" name="Int. J. Syst. Evol. Microbiol.">
        <title>Complete genome sequence of Corynebacterium casei LMG S-19264T (=DSM 44701T), isolated from a smear-ripened cheese.</title>
        <authorList>
            <consortium name="US DOE Joint Genome Institute (JGI-PGF)"/>
            <person name="Walter F."/>
            <person name="Albersmeier A."/>
            <person name="Kalinowski J."/>
            <person name="Ruckert C."/>
        </authorList>
    </citation>
    <scope>NUCLEOTIDE SEQUENCE</scope>
    <source>
        <strain evidence="1">CGMCC 1.6293</strain>
    </source>
</reference>
<evidence type="ECO:0000313" key="2">
    <source>
        <dbReference type="Proteomes" id="UP000649829"/>
    </source>
</evidence>
<protein>
    <recommendedName>
        <fullName evidence="3">Flagellar protein</fullName>
    </recommendedName>
</protein>
<dbReference type="Pfam" id="PF06748">
    <property type="entry name" value="DUF1217"/>
    <property type="match status" value="4"/>
</dbReference>
<evidence type="ECO:0008006" key="3">
    <source>
        <dbReference type="Google" id="ProtNLM"/>
    </source>
</evidence>
<accession>A0A917T5I9</accession>
<name>A0A917T5I9_9RHOB</name>
<sequence>MFTPSIMGSGLVGYTFLARTRADQQAAMARTPVIAREASAFVAGLKDVQTVDQLMENRTLLKVALGAFGLGEDIDNRAFIRKVLSSDLADERSLANRLADKRYLAFARAFAFGGSGTPALAGLTPADSVADDLAAVRTVDDLMADPALLRATLQSFGLEKDIGNTYFLRQVLGSDPADPASFAARLSDPRYAELAAAFGLADKQREAAGIRGFADAFADAAEGLKTADDLFAAPDLLQRALRIFGLPDAPEDTDFLRGVLESDLDDPASPANAQEDPRYAALARVFGFAERAAAEAAGEVFTSRLESFVAKMSERDTGFTRPKDLLDDIGLSLAVFDFFDLPVGSESFAFAHRVLASDRDSPTSLANVHPDPRVKAFADAFVFPPTETRRVYPPGFAEKVVQSYLDREFEARVGETDPALRIALSLPRDLAQVIDSGGGANSRWFGVMASRPLRAVFEAVFNLPESFGTLEIDRQLGVFRARAEAMFGTSDLAELAGPDHIEDIRRRYLVQSSLAQSKAALVGSGTGGSVVSALLAGAIR</sequence>
<dbReference type="EMBL" id="BMLF01000002">
    <property type="protein sequence ID" value="GGM10225.1"/>
    <property type="molecule type" value="Genomic_DNA"/>
</dbReference>
<evidence type="ECO:0000313" key="1">
    <source>
        <dbReference type="EMBL" id="GGM10225.1"/>
    </source>
</evidence>
<dbReference type="Gene3D" id="1.10.3700.10">
    <property type="entry name" value="AGR C 984p-like"/>
    <property type="match status" value="3"/>
</dbReference>
<dbReference type="RefSeq" id="WP_028286710.1">
    <property type="nucleotide sequence ID" value="NZ_BMLF01000002.1"/>
</dbReference>
<dbReference type="AlphaFoldDB" id="A0A917T5I9"/>
<dbReference type="InterPro" id="IPR010626">
    <property type="entry name" value="DUF1217"/>
</dbReference>
<proteinExistence type="predicted"/>
<keyword evidence="2" id="KW-1185">Reference proteome</keyword>
<comment type="caution">
    <text evidence="1">The sequence shown here is derived from an EMBL/GenBank/DDBJ whole genome shotgun (WGS) entry which is preliminary data.</text>
</comment>
<organism evidence="1 2">
    <name type="scientific">Pseudooceanicola nanhaiensis</name>
    <dbReference type="NCBI Taxonomy" id="375761"/>
    <lineage>
        <taxon>Bacteria</taxon>
        <taxon>Pseudomonadati</taxon>
        <taxon>Pseudomonadota</taxon>
        <taxon>Alphaproteobacteria</taxon>
        <taxon>Rhodobacterales</taxon>
        <taxon>Paracoccaceae</taxon>
        <taxon>Pseudooceanicola</taxon>
    </lineage>
</organism>
<reference evidence="1" key="2">
    <citation type="submission" date="2020-09" db="EMBL/GenBank/DDBJ databases">
        <authorList>
            <person name="Sun Q."/>
            <person name="Zhou Y."/>
        </authorList>
    </citation>
    <scope>NUCLEOTIDE SEQUENCE</scope>
    <source>
        <strain evidence="1">CGMCC 1.6293</strain>
    </source>
</reference>
<dbReference type="Proteomes" id="UP000649829">
    <property type="component" value="Unassembled WGS sequence"/>
</dbReference>
<dbReference type="SUPFAM" id="SSF158837">
    <property type="entry name" value="AGR C 984p-like"/>
    <property type="match status" value="4"/>
</dbReference>
<gene>
    <name evidence="1" type="ORF">GCM10011534_35400</name>
</gene>
<dbReference type="InterPro" id="IPR023157">
    <property type="entry name" value="AGR-C-984p-like_sf"/>
</dbReference>